<organism evidence="1 2">
    <name type="scientific">Streptosporangium fragile</name>
    <dbReference type="NCBI Taxonomy" id="46186"/>
    <lineage>
        <taxon>Bacteria</taxon>
        <taxon>Bacillati</taxon>
        <taxon>Actinomycetota</taxon>
        <taxon>Actinomycetes</taxon>
        <taxon>Streptosporangiales</taxon>
        <taxon>Streptosporangiaceae</taxon>
        <taxon>Streptosporangium</taxon>
    </lineage>
</organism>
<proteinExistence type="predicted"/>
<dbReference type="RefSeq" id="WP_344977964.1">
    <property type="nucleotide sequence ID" value="NZ_BAAAVI010000049.1"/>
</dbReference>
<evidence type="ECO:0000313" key="2">
    <source>
        <dbReference type="Proteomes" id="UP001500831"/>
    </source>
</evidence>
<gene>
    <name evidence="1" type="ORF">GCM10010517_56590</name>
</gene>
<sequence>MASTNPTPTTRLAAAFGDLAVRLGVRDDSAATAAELLRITGEPRRHSILTDSAVPVEVSVKLDERGVPSLRCVVDMVEHRADDWGHSLAHARSVTGCATGEHDACLADLFRAHLTGAPAGLPAPLMLGLGHGPGGSRRGTVYFRTSWLGPDELTARFPLRMKTLGAADRHHGSRLPAGVEVLGYDLAGGELTAWKSYRWLPVEPGRDLAERAGTHPDLVPARRVHDRFVSASRPRSPDRSLFLQLTHGPAGTRQKVFFFSSAWGWDDPEGLAALLGLLHREFDHDLGPLLRLREATAAHGIGVRLGMIALGGDPRRPSLTFYFWPVSGNR</sequence>
<keyword evidence="2" id="KW-1185">Reference proteome</keyword>
<reference evidence="1 2" key="1">
    <citation type="journal article" date="2019" name="Int. J. Syst. Evol. Microbiol.">
        <title>The Global Catalogue of Microorganisms (GCM) 10K type strain sequencing project: providing services to taxonomists for standard genome sequencing and annotation.</title>
        <authorList>
            <consortium name="The Broad Institute Genomics Platform"/>
            <consortium name="The Broad Institute Genome Sequencing Center for Infectious Disease"/>
            <person name="Wu L."/>
            <person name="Ma J."/>
        </authorList>
    </citation>
    <scope>NUCLEOTIDE SEQUENCE [LARGE SCALE GENOMIC DNA]</scope>
    <source>
        <strain evidence="1 2">JCM 6242</strain>
    </source>
</reference>
<accession>A0ABN3W4I8</accession>
<protein>
    <recommendedName>
        <fullName evidence="3">Aromatic prenyltransferase, DMATS type</fullName>
    </recommendedName>
</protein>
<comment type="caution">
    <text evidence="1">The sequence shown here is derived from an EMBL/GenBank/DDBJ whole genome shotgun (WGS) entry which is preliminary data.</text>
</comment>
<evidence type="ECO:0000313" key="1">
    <source>
        <dbReference type="EMBL" id="GAA2892130.1"/>
    </source>
</evidence>
<dbReference type="EMBL" id="BAAAVI010000049">
    <property type="protein sequence ID" value="GAA2892130.1"/>
    <property type="molecule type" value="Genomic_DNA"/>
</dbReference>
<dbReference type="Proteomes" id="UP001500831">
    <property type="component" value="Unassembled WGS sequence"/>
</dbReference>
<evidence type="ECO:0008006" key="3">
    <source>
        <dbReference type="Google" id="ProtNLM"/>
    </source>
</evidence>
<name>A0ABN3W4I8_9ACTN</name>